<protein>
    <recommendedName>
        <fullName evidence="3">Lipocalin-like domain-containing protein</fullName>
    </recommendedName>
</protein>
<dbReference type="RefSeq" id="WP_084016845.1">
    <property type="nucleotide sequence ID" value="NZ_FWXS01000003.1"/>
</dbReference>
<dbReference type="OrthoDB" id="1426588at2"/>
<name>A0A1W1ZVJ0_9FLAO</name>
<dbReference type="AlphaFoldDB" id="A0A1W1ZVJ0"/>
<dbReference type="STRING" id="1434700.SAMN06296427_103269"/>
<sequence length="171" mass="18770">MKKLFIIAGFLSLTACTNDEGLFTIIDGPVTLEGSWKLTSMLVETPVDINGDGISGTDFMIESECYQNETAVFSANLTGQTQSTSYLEIAVSGSFPDDVTFTTECVLENETTDFTWLQNENTVTVITETGTMTGTLTGNVLTFVIPNGQIYMDENFEVVLMEDLTMVYTKQ</sequence>
<dbReference type="EMBL" id="FWXS01000003">
    <property type="protein sequence ID" value="SMC52427.1"/>
    <property type="molecule type" value="Genomic_DNA"/>
</dbReference>
<accession>A0A1W1ZVJ0</accession>
<evidence type="ECO:0000313" key="1">
    <source>
        <dbReference type="EMBL" id="SMC52427.1"/>
    </source>
</evidence>
<proteinExistence type="predicted"/>
<keyword evidence="2" id="KW-1185">Reference proteome</keyword>
<evidence type="ECO:0000313" key="2">
    <source>
        <dbReference type="Proteomes" id="UP000192393"/>
    </source>
</evidence>
<reference evidence="1 2" key="1">
    <citation type="submission" date="2017-04" db="EMBL/GenBank/DDBJ databases">
        <authorList>
            <person name="Afonso C.L."/>
            <person name="Miller P.J."/>
            <person name="Scott M.A."/>
            <person name="Spackman E."/>
            <person name="Goraichik I."/>
            <person name="Dimitrov K.M."/>
            <person name="Suarez D.L."/>
            <person name="Swayne D.E."/>
        </authorList>
    </citation>
    <scope>NUCLEOTIDE SEQUENCE [LARGE SCALE GENOMIC DNA]</scope>
    <source>
        <strain evidence="1 2">CGMCC 1.12708</strain>
    </source>
</reference>
<dbReference type="PROSITE" id="PS51257">
    <property type="entry name" value="PROKAR_LIPOPROTEIN"/>
    <property type="match status" value="1"/>
</dbReference>
<organism evidence="1 2">
    <name type="scientific">Moheibacter sediminis</name>
    <dbReference type="NCBI Taxonomy" id="1434700"/>
    <lineage>
        <taxon>Bacteria</taxon>
        <taxon>Pseudomonadati</taxon>
        <taxon>Bacteroidota</taxon>
        <taxon>Flavobacteriia</taxon>
        <taxon>Flavobacteriales</taxon>
        <taxon>Weeksellaceae</taxon>
        <taxon>Moheibacter</taxon>
    </lineage>
</organism>
<dbReference type="Proteomes" id="UP000192393">
    <property type="component" value="Unassembled WGS sequence"/>
</dbReference>
<gene>
    <name evidence="1" type="ORF">SAMN06296427_103269</name>
</gene>
<evidence type="ECO:0008006" key="3">
    <source>
        <dbReference type="Google" id="ProtNLM"/>
    </source>
</evidence>